<dbReference type="Proteomes" id="UP000651050">
    <property type="component" value="Unassembled WGS sequence"/>
</dbReference>
<proteinExistence type="predicted"/>
<gene>
    <name evidence="2" type="ORF">I5803_19260</name>
</gene>
<dbReference type="Pfam" id="PF14518">
    <property type="entry name" value="Haem_oxygenas_2"/>
    <property type="match status" value="1"/>
</dbReference>
<feature type="region of interest" description="Disordered" evidence="1">
    <location>
        <begin position="1"/>
        <end position="24"/>
    </location>
</feature>
<dbReference type="AlphaFoldDB" id="A0A931H846"/>
<dbReference type="SMART" id="SM01236">
    <property type="entry name" value="Haem_oxygenase_2"/>
    <property type="match status" value="1"/>
</dbReference>
<name>A0A931H846_9BURK</name>
<dbReference type="Gene3D" id="1.20.910.10">
    <property type="entry name" value="Heme oxygenase-like"/>
    <property type="match status" value="1"/>
</dbReference>
<dbReference type="RefSeq" id="WP_196987931.1">
    <property type="nucleotide sequence ID" value="NZ_JADWYS010000001.1"/>
</dbReference>
<evidence type="ECO:0000256" key="1">
    <source>
        <dbReference type="SAM" id="MobiDB-lite"/>
    </source>
</evidence>
<evidence type="ECO:0000313" key="3">
    <source>
        <dbReference type="Proteomes" id="UP000651050"/>
    </source>
</evidence>
<keyword evidence="3" id="KW-1185">Reference proteome</keyword>
<accession>A0A931H846</accession>
<sequence>MYAGPQEWQRPDATAELADASSGAGSGHADLYRRLMQPSLDDATRAAAGEYLAQQLERVRGEPGELPAHPGELQAWMESNTQSVHARYAAYLAQRKEGQPRRFFANRAHALHVLRQVAPTKLVDGAWLYGLVKHAANPKMSDLVRTYVEELGEGDAGKNHVVLYRDLLNRYNLDPLDDLDDTLYTQGAIQLALGACAEEFLPEVIGFNLSYEQLPLHLLITAHELNELGIDPYYFTLHVTVDNGDTGHARRACQAVLDMLPRLADDGVFWERVRAGAKLADVAPGTMDAVEGFRIDDEVLRIFARKSVTGHGAHSDYCRVAGKSVNEWLARPAEIPQFLAALEAAGWIQRGKPVDDSRFWGLLQGPRAEMFGVFSSYELQVIHDWIRGDASADGAAFTQGPAPEGRTRRASFRAMQRARPALVAGPAADLLDPDLDALKSRLATADPAQREQLLCEMMSPAMHWTPAGLEATRQFWSARSS</sequence>
<comment type="caution">
    <text evidence="2">The sequence shown here is derived from an EMBL/GenBank/DDBJ whole genome shotgun (WGS) entry which is preliminary data.</text>
</comment>
<protein>
    <submittedName>
        <fullName evidence="2">Iron-containing redox enzyme family protein</fullName>
    </submittedName>
</protein>
<organism evidence="2 3">
    <name type="scientific">Caenimonas aquaedulcis</name>
    <dbReference type="NCBI Taxonomy" id="2793270"/>
    <lineage>
        <taxon>Bacteria</taxon>
        <taxon>Pseudomonadati</taxon>
        <taxon>Pseudomonadota</taxon>
        <taxon>Betaproteobacteria</taxon>
        <taxon>Burkholderiales</taxon>
        <taxon>Comamonadaceae</taxon>
        <taxon>Caenimonas</taxon>
    </lineage>
</organism>
<dbReference type="EMBL" id="JADWYS010000001">
    <property type="protein sequence ID" value="MBG9390177.1"/>
    <property type="molecule type" value="Genomic_DNA"/>
</dbReference>
<evidence type="ECO:0000313" key="2">
    <source>
        <dbReference type="EMBL" id="MBG9390177.1"/>
    </source>
</evidence>
<dbReference type="InterPro" id="IPR016084">
    <property type="entry name" value="Haem_Oase-like_multi-hlx"/>
</dbReference>
<reference evidence="2" key="1">
    <citation type="submission" date="2020-11" db="EMBL/GenBank/DDBJ databases">
        <title>Bacterial whole genome sequence for Caenimonas sp. DR4.4.</title>
        <authorList>
            <person name="Le V."/>
            <person name="Ko S.-R."/>
            <person name="Ahn C.-Y."/>
            <person name="Oh H.-M."/>
        </authorList>
    </citation>
    <scope>NUCLEOTIDE SEQUENCE</scope>
    <source>
        <strain evidence="2">DR4.4</strain>
    </source>
</reference>